<protein>
    <submittedName>
        <fullName evidence="1">Uncharacterized protein</fullName>
    </submittedName>
</protein>
<dbReference type="EMBL" id="BDQA01000678">
    <property type="protein sequence ID" value="GBH22133.1"/>
    <property type="molecule type" value="Genomic_RNA"/>
</dbReference>
<comment type="caution">
    <text evidence="1">The sequence shown here is derived from an EMBL/GenBank/DDBJ whole genome shotgun (WGS) entry which is preliminary data.</text>
</comment>
<organism evidence="1">
    <name type="scientific">viral metagenome</name>
    <dbReference type="NCBI Taxonomy" id="1070528"/>
    <lineage>
        <taxon>unclassified sequences</taxon>
        <taxon>metagenomes</taxon>
        <taxon>organismal metagenomes</taxon>
    </lineage>
</organism>
<name>A0A2V0R9Z8_9ZZZZ</name>
<accession>A0A2V0R9Z8</accession>
<dbReference type="AlphaFoldDB" id="A0A2V0R9Z8"/>
<sequence>MTEGRRNSVCRPALPVIVAVPTSGKTWLCNKYPSYFWDPEREVMDWKALSSRERRDAVMNILISFPNLKVVTSWWCTELMPFIGTMFYRHTLEVSLKSQERERNGGKKAFSMDAIVGWKIELQADRLCREGVPLYWLNMDEHLSDYILCSKEKEILDGKR</sequence>
<reference evidence="1" key="1">
    <citation type="submission" date="2017-04" db="EMBL/GenBank/DDBJ databases">
        <title>Unveiling RNA virosphere associated with marine microorganisms.</title>
        <authorList>
            <person name="Urayama S."/>
            <person name="Takaki Y."/>
            <person name="Nishi S."/>
            <person name="Yoshida Y."/>
            <person name="Deguchi S."/>
            <person name="Takai K."/>
            <person name="Nunoura T."/>
        </authorList>
    </citation>
    <scope>NUCLEOTIDE SEQUENCE</scope>
</reference>
<proteinExistence type="predicted"/>
<evidence type="ECO:0000313" key="1">
    <source>
        <dbReference type="EMBL" id="GBH22133.1"/>
    </source>
</evidence>